<proteinExistence type="predicted"/>
<reference evidence="1" key="1">
    <citation type="submission" date="2022-10" db="EMBL/GenBank/DDBJ databases">
        <title>Complete Genome of Trichothecium roseum strain YXFP-22015, a Plant Pathogen Isolated from Citrus.</title>
        <authorList>
            <person name="Wang Y."/>
            <person name="Zhu L."/>
        </authorList>
    </citation>
    <scope>NUCLEOTIDE SEQUENCE</scope>
    <source>
        <strain evidence="1">YXFP-22015</strain>
    </source>
</reference>
<dbReference type="Proteomes" id="UP001163324">
    <property type="component" value="Chromosome 9"/>
</dbReference>
<name>A0ACC0UQ58_9HYPO</name>
<dbReference type="EMBL" id="CM047948">
    <property type="protein sequence ID" value="KAI9896170.1"/>
    <property type="molecule type" value="Genomic_DNA"/>
</dbReference>
<keyword evidence="2" id="KW-1185">Reference proteome</keyword>
<comment type="caution">
    <text evidence="1">The sequence shown here is derived from an EMBL/GenBank/DDBJ whole genome shotgun (WGS) entry which is preliminary data.</text>
</comment>
<gene>
    <name evidence="1" type="ORF">N3K66_008342</name>
</gene>
<protein>
    <submittedName>
        <fullName evidence="1">Uncharacterized protein</fullName>
    </submittedName>
</protein>
<organism evidence="1 2">
    <name type="scientific">Trichothecium roseum</name>
    <dbReference type="NCBI Taxonomy" id="47278"/>
    <lineage>
        <taxon>Eukaryota</taxon>
        <taxon>Fungi</taxon>
        <taxon>Dikarya</taxon>
        <taxon>Ascomycota</taxon>
        <taxon>Pezizomycotina</taxon>
        <taxon>Sordariomycetes</taxon>
        <taxon>Hypocreomycetidae</taxon>
        <taxon>Hypocreales</taxon>
        <taxon>Hypocreales incertae sedis</taxon>
        <taxon>Trichothecium</taxon>
    </lineage>
</organism>
<evidence type="ECO:0000313" key="2">
    <source>
        <dbReference type="Proteomes" id="UP001163324"/>
    </source>
</evidence>
<evidence type="ECO:0000313" key="1">
    <source>
        <dbReference type="EMBL" id="KAI9896170.1"/>
    </source>
</evidence>
<accession>A0ACC0UQ58</accession>
<sequence>MTTSTASDFHIAIVSNDSNIFPSFPSKALSAGDATKITLADIRKYANVSQKLKFTADGKTTLGDDTTLSYYMSLRGDSPSAEKASQDNDTAPDSNKPEVEAGKAPAVKTVQVDLILNKAGGGDGKGSTPAAVDLSKIQENIDKVIDKMKTDGTVTLGDLTKLSDSLGPPGTDSMNFAAQAGNVTYPEALDLTEVQWQTVFRNNRALHGWIYKGNLLVKARKQGRSLSAFHREQEPIQSDPIGQPPPAGSVNSGPPPAITSGSEKPGSLPPVPPFYVWDDATVEVTEMTSALETTMANQGFSSTAIKATGGGGQMGAEATASLAVEKEHSAANQTLDVNKVNSVHVAYQFPRAAVDLDAYCLELTDECKKQALDCRTAADVDRWEREYGTVFATHFTLGGELTSSRLFHGSDVAELSTVKDSVKVAAGLSITSPYGSGGFSYGSSNSSETSKGERAAQQSMRLAWQARGGDTLLCSNPPLWASTVKDYRLWRIMDQEGMVSMLSLVKSVNAEAGKFLENPESSSKDHGDEDKRVWGLLNVILKDTNPNPVADKVKAFYEGDGFKVEEYNASLGTDGQELKLDEKVGWSTLDLEQKLYVGMLGYKKKQYTLE</sequence>